<evidence type="ECO:0000313" key="3">
    <source>
        <dbReference type="Proteomes" id="UP000006294"/>
    </source>
</evidence>
<name>K0J4H7_AMPXN</name>
<dbReference type="GO" id="GO:0030288">
    <property type="term" value="C:outer membrane-bounded periplasmic space"/>
    <property type="evidence" value="ECO:0007669"/>
    <property type="project" value="TreeGrafter"/>
</dbReference>
<organism evidence="2 3">
    <name type="scientific">Amphibacillus xylanus (strain ATCC 51415 / DSM 6626 / JCM 7361 / LMG 17667 / NBRC 15112 / Ep01)</name>
    <dbReference type="NCBI Taxonomy" id="698758"/>
    <lineage>
        <taxon>Bacteria</taxon>
        <taxon>Bacillati</taxon>
        <taxon>Bacillota</taxon>
        <taxon>Bacilli</taxon>
        <taxon>Bacillales</taxon>
        <taxon>Bacillaceae</taxon>
        <taxon>Amphibacillus</taxon>
    </lineage>
</organism>
<dbReference type="GO" id="GO:0030435">
    <property type="term" value="P:sporulation resulting in formation of a cellular spore"/>
    <property type="evidence" value="ECO:0007669"/>
    <property type="project" value="InterPro"/>
</dbReference>
<gene>
    <name evidence="2" type="primary">spoIID</name>
    <name evidence="2" type="ordered locus">AXY_20450</name>
</gene>
<dbReference type="InterPro" id="IPR051922">
    <property type="entry name" value="Bact_Sporulation_Assoc"/>
</dbReference>
<feature type="domain" description="Sporulation stage II protein D amidase enhancer LytB N-terminal" evidence="1">
    <location>
        <begin position="39"/>
        <end position="140"/>
    </location>
</feature>
<dbReference type="STRING" id="698758.AXY_20450"/>
<dbReference type="InterPro" id="IPR014225">
    <property type="entry name" value="Spore_II_D_firmicutes"/>
</dbReference>
<dbReference type="KEGG" id="axl:AXY_20450"/>
<dbReference type="Pfam" id="PF08486">
    <property type="entry name" value="SpoIID"/>
    <property type="match status" value="1"/>
</dbReference>
<dbReference type="NCBIfam" id="TIGR02669">
    <property type="entry name" value="SpoIID_LytB"/>
    <property type="match status" value="1"/>
</dbReference>
<protein>
    <submittedName>
        <fullName evidence="2">Stage II sporulation protein D</fullName>
    </submittedName>
</protein>
<dbReference type="AlphaFoldDB" id="K0J4H7"/>
<proteinExistence type="predicted"/>
<evidence type="ECO:0000313" key="2">
    <source>
        <dbReference type="EMBL" id="BAM48177.1"/>
    </source>
</evidence>
<dbReference type="PATRIC" id="fig|698758.3.peg.2050"/>
<dbReference type="eggNOG" id="COG2385">
    <property type="taxonomic scope" value="Bacteria"/>
</dbReference>
<dbReference type="PANTHER" id="PTHR30032:SF4">
    <property type="entry name" value="AMIDASE ENHANCER"/>
    <property type="match status" value="1"/>
</dbReference>
<dbReference type="HOGENOM" id="CLU_021203_1_1_9"/>
<sequence length="323" mass="36237">MIILLFSKEEDTQPPNDVTELVEILNEESELTVHVERSVTNEIESIPIEQYVASVVASEMPAEFELEALKAQALAARTYIIQYLLATGSLDTDQAITDTVQHQVYKNQSELKEQWGADYNWKMEKITGAVLATSGQILTYQDEPITPAFFSTSNGKTENAEDYWENSLPYLVSVESPWDVSSPRYLDQKSIPIDEVESLLGIRINAPVENPPTTYTDSGRVKTVQLGGEFFTGRQIREALKLRSTDFEIEQKDDHLIFTTKGFGHGVGMSQYGANGMAEEGKTYQEIVEHYYQGVEIAQLDEAKYPELALKSVVMSQSETPNN</sequence>
<dbReference type="Proteomes" id="UP000006294">
    <property type="component" value="Chromosome"/>
</dbReference>
<evidence type="ECO:0000259" key="1">
    <source>
        <dbReference type="Pfam" id="PF08486"/>
    </source>
</evidence>
<accession>K0J4H7</accession>
<dbReference type="InterPro" id="IPR013693">
    <property type="entry name" value="SpoIID/LytB_N"/>
</dbReference>
<reference evidence="2 3" key="1">
    <citation type="submission" date="2011-01" db="EMBL/GenBank/DDBJ databases">
        <title>Whole genome sequence of Amphibacillus xylinus NBRC 15112.</title>
        <authorList>
            <person name="Nakazawa H."/>
            <person name="Katano Y."/>
            <person name="Nakamura S."/>
            <person name="Sasagawa M."/>
            <person name="Fukada J."/>
            <person name="Arai T."/>
            <person name="Sasakura N."/>
            <person name="Mochizuki D."/>
            <person name="Hosoyama A."/>
            <person name="Harada K."/>
            <person name="Horikawa H."/>
            <person name="Kato Y."/>
            <person name="Harada T."/>
            <person name="Sasaki K."/>
            <person name="Sekiguchi M."/>
            <person name="Hodoyama M."/>
            <person name="Nishiko R."/>
            <person name="Narita H."/>
            <person name="Hanamaki A."/>
            <person name="Hata C."/>
            <person name="Konno Y."/>
            <person name="Niimura Y."/>
            <person name="Yamazaki S."/>
            <person name="Fujita N."/>
        </authorList>
    </citation>
    <scope>NUCLEOTIDE SEQUENCE [LARGE SCALE GENOMIC DNA]</scope>
    <source>
        <strain evidence="3">ATCC 51415 / DSM 6626 / JCM 7361 / LMG 17667 / NBRC 15112 / Ep01</strain>
    </source>
</reference>
<keyword evidence="3" id="KW-1185">Reference proteome</keyword>
<dbReference type="PANTHER" id="PTHR30032">
    <property type="entry name" value="N-ACETYLMURAMOYL-L-ALANINE AMIDASE-RELATED"/>
    <property type="match status" value="1"/>
</dbReference>
<dbReference type="NCBIfam" id="TIGR02870">
    <property type="entry name" value="spore_II_D"/>
    <property type="match status" value="1"/>
</dbReference>
<dbReference type="EMBL" id="AP012050">
    <property type="protein sequence ID" value="BAM48177.1"/>
    <property type="molecule type" value="Genomic_DNA"/>
</dbReference>
<dbReference type="InterPro" id="IPR013486">
    <property type="entry name" value="SpoIID/LytB"/>
</dbReference>